<dbReference type="AlphaFoldDB" id="A0A2D0NEQ6"/>
<comment type="caution">
    <text evidence="1">The sequence shown here is derived from an EMBL/GenBank/DDBJ whole genome shotgun (WGS) entry which is preliminary data.</text>
</comment>
<dbReference type="Proteomes" id="UP000223913">
    <property type="component" value="Unassembled WGS sequence"/>
</dbReference>
<name>A0A2D0NEQ6_FLAN2</name>
<dbReference type="EMBL" id="PDUD01000012">
    <property type="protein sequence ID" value="PHN06991.1"/>
    <property type="molecule type" value="Genomic_DNA"/>
</dbReference>
<evidence type="ECO:0000313" key="1">
    <source>
        <dbReference type="EMBL" id="PHN06991.1"/>
    </source>
</evidence>
<proteinExistence type="predicted"/>
<evidence type="ECO:0000313" key="2">
    <source>
        <dbReference type="Proteomes" id="UP000223913"/>
    </source>
</evidence>
<keyword evidence="2" id="KW-1185">Reference proteome</keyword>
<gene>
    <name evidence="1" type="ORF">CRP01_08500</name>
</gene>
<organism evidence="1 2">
    <name type="scientific">Flavilitoribacter nigricans (strain ATCC 23147 / DSM 23189 / NBRC 102662 / NCIMB 1420 / SS-2)</name>
    <name type="common">Lewinella nigricans</name>
    <dbReference type="NCBI Taxonomy" id="1122177"/>
    <lineage>
        <taxon>Bacteria</taxon>
        <taxon>Pseudomonadati</taxon>
        <taxon>Bacteroidota</taxon>
        <taxon>Saprospiria</taxon>
        <taxon>Saprospirales</taxon>
        <taxon>Lewinellaceae</taxon>
        <taxon>Flavilitoribacter</taxon>
    </lineage>
</organism>
<accession>A0A2D0NEQ6</accession>
<sequence length="228" mass="26830">MGEISIIHGRIIMNDQESGNEFFKNYEDQNHPLLPKEAFNLELLNSSHFRYNPILTFGRTFKYLEGGYEWKQLILKFEHILLNLNFDNAKMYLETEFLGNYEFFWKPEPSENTKKLFFGTGRYSMFGTRIEEADSGLPMNTSYPIRFNEAILAGFNSMVSELNTIPIDSKHVFSKPYAYDFLGHDGIRLILTKLQLEGILEWGYGTKEEDYALYIIRRSEIRKLENLR</sequence>
<protein>
    <submittedName>
        <fullName evidence="1">Uncharacterized protein</fullName>
    </submittedName>
</protein>
<reference evidence="1 2" key="1">
    <citation type="submission" date="2017-10" db="EMBL/GenBank/DDBJ databases">
        <title>The draft genome sequence of Lewinella nigricans NBRC 102662.</title>
        <authorList>
            <person name="Wang K."/>
        </authorList>
    </citation>
    <scope>NUCLEOTIDE SEQUENCE [LARGE SCALE GENOMIC DNA]</scope>
    <source>
        <strain evidence="1 2">NBRC 102662</strain>
    </source>
</reference>